<keyword evidence="2" id="KW-0472">Membrane</keyword>
<evidence type="ECO:0000313" key="4">
    <source>
        <dbReference type="EMBL" id="MFC4005859.1"/>
    </source>
</evidence>
<evidence type="ECO:0000259" key="3">
    <source>
        <dbReference type="Pfam" id="PF01345"/>
    </source>
</evidence>
<protein>
    <recommendedName>
        <fullName evidence="3">DUF11 domain-containing protein</fullName>
    </recommendedName>
</protein>
<reference evidence="5" key="1">
    <citation type="journal article" date="2019" name="Int. J. Syst. Evol. Microbiol.">
        <title>The Global Catalogue of Microorganisms (GCM) 10K type strain sequencing project: providing services to taxonomists for standard genome sequencing and annotation.</title>
        <authorList>
            <consortium name="The Broad Institute Genomics Platform"/>
            <consortium name="The Broad Institute Genome Sequencing Center for Infectious Disease"/>
            <person name="Wu L."/>
            <person name="Ma J."/>
        </authorList>
    </citation>
    <scope>NUCLEOTIDE SEQUENCE [LARGE SCALE GENOMIC DNA]</scope>
    <source>
        <strain evidence="5">TBRC 1276</strain>
    </source>
</reference>
<evidence type="ECO:0000256" key="1">
    <source>
        <dbReference type="SAM" id="MobiDB-lite"/>
    </source>
</evidence>
<dbReference type="PANTHER" id="PTHR34819:SF3">
    <property type="entry name" value="CELL SURFACE PROTEIN"/>
    <property type="match status" value="1"/>
</dbReference>
<keyword evidence="5" id="KW-1185">Reference proteome</keyword>
<dbReference type="InterPro" id="IPR013783">
    <property type="entry name" value="Ig-like_fold"/>
</dbReference>
<dbReference type="Proteomes" id="UP001595851">
    <property type="component" value="Unassembled WGS sequence"/>
</dbReference>
<evidence type="ECO:0000313" key="5">
    <source>
        <dbReference type="Proteomes" id="UP001595851"/>
    </source>
</evidence>
<comment type="caution">
    <text evidence="4">The sequence shown here is derived from an EMBL/GenBank/DDBJ whole genome shotgun (WGS) entry which is preliminary data.</text>
</comment>
<dbReference type="InterPro" id="IPR051172">
    <property type="entry name" value="Chlamydia_OmcB"/>
</dbReference>
<feature type="domain" description="DUF11" evidence="3">
    <location>
        <begin position="178"/>
        <end position="276"/>
    </location>
</feature>
<sequence>MGMPRIAGVIALAALGGWTASPTPVDQSATPTPVDQSARPPLGGQGDGDTTPAPTPKGPDLRLTSSSEPVVAGAESVYTVTVTNTGEQDAQDVTVTGTLDPALTPGRLPAPCSRSAPRAFTCQASAIAPGQSVSYDIPVTASPSLPNGTNLTNHADAASAGTAGDSSKLAVRTRSRADVEIVKTGPPTVQAGSGVTYTLTVRNHGPSDAVDVVVRDPAGGITARPSECPGDGQPLTCSLGTLAPDQSRTLTFTGAISDCATVNTASPEDDTGDNRSCTTTVEVQPIPTPQESPVQEAEPTPEPTPETQEAELLEVPVEVPNAPREPLAAAGREPVRAPDTLPLTGVPMWVLGLGVAVLLSIGLLVGYFSRLEGRKGKRR</sequence>
<gene>
    <name evidence="4" type="ORF">ACFOY2_01400</name>
</gene>
<keyword evidence="2" id="KW-0812">Transmembrane</keyword>
<evidence type="ECO:0000256" key="2">
    <source>
        <dbReference type="SAM" id="Phobius"/>
    </source>
</evidence>
<dbReference type="PANTHER" id="PTHR34819">
    <property type="entry name" value="LARGE CYSTEINE-RICH PERIPLASMIC PROTEIN OMCB"/>
    <property type="match status" value="1"/>
</dbReference>
<dbReference type="InterPro" id="IPR001434">
    <property type="entry name" value="OmcB-like_DUF11"/>
</dbReference>
<feature type="compositionally biased region" description="Polar residues" evidence="1">
    <location>
        <begin position="20"/>
        <end position="35"/>
    </location>
</feature>
<keyword evidence="2" id="KW-1133">Transmembrane helix</keyword>
<feature type="compositionally biased region" description="Low complexity" evidence="1">
    <location>
        <begin position="155"/>
        <end position="167"/>
    </location>
</feature>
<dbReference type="RefSeq" id="WP_379526027.1">
    <property type="nucleotide sequence ID" value="NZ_JBHSBI010000001.1"/>
</dbReference>
<feature type="region of interest" description="Disordered" evidence="1">
    <location>
        <begin position="19"/>
        <end position="70"/>
    </location>
</feature>
<dbReference type="InterPro" id="IPR047589">
    <property type="entry name" value="DUF11_rpt"/>
</dbReference>
<dbReference type="NCBIfam" id="TIGR01451">
    <property type="entry name" value="B_ant_repeat"/>
    <property type="match status" value="2"/>
</dbReference>
<dbReference type="EMBL" id="JBHSBI010000001">
    <property type="protein sequence ID" value="MFC4005859.1"/>
    <property type="molecule type" value="Genomic_DNA"/>
</dbReference>
<organism evidence="4 5">
    <name type="scientific">Nonomuraea purpurea</name>
    <dbReference type="NCBI Taxonomy" id="1849276"/>
    <lineage>
        <taxon>Bacteria</taxon>
        <taxon>Bacillati</taxon>
        <taxon>Actinomycetota</taxon>
        <taxon>Actinomycetes</taxon>
        <taxon>Streptosporangiales</taxon>
        <taxon>Streptosporangiaceae</taxon>
        <taxon>Nonomuraea</taxon>
    </lineage>
</organism>
<feature type="region of interest" description="Disordered" evidence="1">
    <location>
        <begin position="262"/>
        <end position="309"/>
    </location>
</feature>
<proteinExistence type="predicted"/>
<feature type="transmembrane region" description="Helical" evidence="2">
    <location>
        <begin position="348"/>
        <end position="369"/>
    </location>
</feature>
<accession>A0ABV8FZ05</accession>
<feature type="region of interest" description="Disordered" evidence="1">
    <location>
        <begin position="148"/>
        <end position="171"/>
    </location>
</feature>
<name>A0ABV8FZ05_9ACTN</name>
<dbReference type="Pfam" id="PF01345">
    <property type="entry name" value="DUF11"/>
    <property type="match status" value="2"/>
</dbReference>
<dbReference type="Gene3D" id="2.60.40.10">
    <property type="entry name" value="Immunoglobulins"/>
    <property type="match status" value="2"/>
</dbReference>
<feature type="domain" description="DUF11" evidence="3">
    <location>
        <begin position="64"/>
        <end position="160"/>
    </location>
</feature>